<evidence type="ECO:0000313" key="3">
    <source>
        <dbReference type="Proteomes" id="UP000284202"/>
    </source>
</evidence>
<accession>A0A418T887</accession>
<dbReference type="Proteomes" id="UP000284202">
    <property type="component" value="Unassembled WGS sequence"/>
</dbReference>
<evidence type="ECO:0000256" key="1">
    <source>
        <dbReference type="SAM" id="SignalP"/>
    </source>
</evidence>
<comment type="caution">
    <text evidence="2">The sequence shown here is derived from an EMBL/GenBank/DDBJ whole genome shotgun (WGS) entry which is preliminary data.</text>
</comment>
<dbReference type="EMBL" id="QZCG01000001">
    <property type="protein sequence ID" value="RJE89454.1"/>
    <property type="molecule type" value="Genomic_DNA"/>
</dbReference>
<gene>
    <name evidence="2" type="ORF">D3P04_02155</name>
</gene>
<proteinExistence type="predicted"/>
<dbReference type="OrthoDB" id="7779042at2"/>
<evidence type="ECO:0008006" key="4">
    <source>
        <dbReference type="Google" id="ProtNLM"/>
    </source>
</evidence>
<name>A0A418T887_9RHOB</name>
<dbReference type="RefSeq" id="WP_119745411.1">
    <property type="nucleotide sequence ID" value="NZ_QZCG01000001.1"/>
</dbReference>
<feature type="chain" id="PRO_5019077218" description="Porin" evidence="1">
    <location>
        <begin position="21"/>
        <end position="341"/>
    </location>
</feature>
<protein>
    <recommendedName>
        <fullName evidence="4">Porin</fullName>
    </recommendedName>
</protein>
<reference evidence="3" key="1">
    <citation type="submission" date="2018-09" db="EMBL/GenBank/DDBJ databases">
        <title>Acidovorax cavernicola nov. sp. isolated from Gruta de las Maravillas (Aracena, Spain).</title>
        <authorList>
            <person name="Jurado V."/>
            <person name="Gutierrez-Patricio S."/>
            <person name="Gonzalez-Pimentel J.L."/>
            <person name="Miller A.Z."/>
            <person name="Laiz L."/>
            <person name="Saiz-Jimenez C."/>
        </authorList>
    </citation>
    <scope>NUCLEOTIDE SEQUENCE [LARGE SCALE GENOMIC DNA]</scope>
    <source>
        <strain evidence="3">1011MAR3C25</strain>
    </source>
</reference>
<evidence type="ECO:0000313" key="2">
    <source>
        <dbReference type="EMBL" id="RJE89454.1"/>
    </source>
</evidence>
<feature type="signal peptide" evidence="1">
    <location>
        <begin position="1"/>
        <end position="20"/>
    </location>
</feature>
<keyword evidence="3" id="KW-1185">Reference proteome</keyword>
<sequence>MRRLLGALILIFGFADPAAAQDLRLPLQQGKPDLALFVLERTETQISEAGWQLLHLQGFLHQRGGAALQPLTSGQNLVPTLRHEANVNDGIPSDHITLGGLRFRVDKDSRAKGALLPGLRYTQWTNYSYAPGARLRIAQSYAVEPEPVYGYHQAAATAHICAEQPVADWTWMDACLSGSATYDGIKTEYSLDSRLTARRIFDTAFGAQQASFTVGRLTTEDYGKAILQFDTALLTEDHGMWSLGLTWGERVTGENTLRQGISLEWSGTLMERDLTLGLSEIRTDGGALFGIAREDRRTRLSVVVPMRKFDIGAYIDRKRSTIDAYRGTSFGMDIRFRMNLL</sequence>
<keyword evidence="1" id="KW-0732">Signal</keyword>
<dbReference type="AlphaFoldDB" id="A0A418T887"/>
<organism evidence="2 3">
    <name type="scientific">Paracoccus onubensis</name>
    <dbReference type="NCBI Taxonomy" id="1675788"/>
    <lineage>
        <taxon>Bacteria</taxon>
        <taxon>Pseudomonadati</taxon>
        <taxon>Pseudomonadota</taxon>
        <taxon>Alphaproteobacteria</taxon>
        <taxon>Rhodobacterales</taxon>
        <taxon>Paracoccaceae</taxon>
        <taxon>Paracoccus</taxon>
    </lineage>
</organism>